<evidence type="ECO:0000313" key="2">
    <source>
        <dbReference type="Proteomes" id="UP000639403"/>
    </source>
</evidence>
<evidence type="ECO:0000313" key="1">
    <source>
        <dbReference type="EMBL" id="KAF9798709.1"/>
    </source>
</evidence>
<name>A0A8H7NSA7_9APHY</name>
<organism evidence="1 2">
    <name type="scientific">Rhodonia placenta</name>
    <dbReference type="NCBI Taxonomy" id="104341"/>
    <lineage>
        <taxon>Eukaryota</taxon>
        <taxon>Fungi</taxon>
        <taxon>Dikarya</taxon>
        <taxon>Basidiomycota</taxon>
        <taxon>Agaricomycotina</taxon>
        <taxon>Agaricomycetes</taxon>
        <taxon>Polyporales</taxon>
        <taxon>Adustoporiaceae</taxon>
        <taxon>Rhodonia</taxon>
    </lineage>
</organism>
<reference evidence="1" key="1">
    <citation type="submission" date="2020-11" db="EMBL/GenBank/DDBJ databases">
        <authorList>
            <person name="Koelle M."/>
            <person name="Horta M.A.C."/>
            <person name="Nowrousian M."/>
            <person name="Ohm R.A."/>
            <person name="Benz P."/>
            <person name="Pilgard A."/>
        </authorList>
    </citation>
    <scope>NUCLEOTIDE SEQUENCE</scope>
    <source>
        <strain evidence="1">FPRL280</strain>
    </source>
</reference>
<reference evidence="1" key="2">
    <citation type="journal article" name="Front. Microbiol.">
        <title>Degradative Capacity of Two Strains of Rhodonia placenta: From Phenotype to Genotype.</title>
        <authorList>
            <person name="Kolle M."/>
            <person name="Horta M.A.C."/>
            <person name="Nowrousian M."/>
            <person name="Ohm R.A."/>
            <person name="Benz J.P."/>
            <person name="Pilgard A."/>
        </authorList>
    </citation>
    <scope>NUCLEOTIDE SEQUENCE</scope>
    <source>
        <strain evidence="1">FPRL280</strain>
    </source>
</reference>
<protein>
    <submittedName>
        <fullName evidence="1">Uncharacterized protein</fullName>
    </submittedName>
</protein>
<dbReference type="Proteomes" id="UP000639403">
    <property type="component" value="Unassembled WGS sequence"/>
</dbReference>
<dbReference type="AlphaFoldDB" id="A0A8H7NSA7"/>
<sequence>MTPRDLVDKRARRAVAPALEEAPRLKTGRRVR</sequence>
<proteinExistence type="predicted"/>
<gene>
    <name evidence="1" type="ORF">IEO21_10679</name>
</gene>
<dbReference type="EMBL" id="JADOXO010001000">
    <property type="protein sequence ID" value="KAF9798709.1"/>
    <property type="molecule type" value="Genomic_DNA"/>
</dbReference>
<accession>A0A8H7NSA7</accession>
<comment type="caution">
    <text evidence="1">The sequence shown here is derived from an EMBL/GenBank/DDBJ whole genome shotgun (WGS) entry which is preliminary data.</text>
</comment>